<proteinExistence type="predicted"/>
<comment type="caution">
    <text evidence="1">The sequence shown here is derived from an EMBL/GenBank/DDBJ whole genome shotgun (WGS) entry which is preliminary data.</text>
</comment>
<protein>
    <submittedName>
        <fullName evidence="1">Uncharacterized protein</fullName>
    </submittedName>
</protein>
<evidence type="ECO:0000313" key="2">
    <source>
        <dbReference type="Proteomes" id="UP000574390"/>
    </source>
</evidence>
<dbReference type="Proteomes" id="UP000574390">
    <property type="component" value="Unassembled WGS sequence"/>
</dbReference>
<accession>A0A7J6T5W0</accession>
<organism evidence="1 2">
    <name type="scientific">Perkinsus olseni</name>
    <name type="common">Perkinsus atlanticus</name>
    <dbReference type="NCBI Taxonomy" id="32597"/>
    <lineage>
        <taxon>Eukaryota</taxon>
        <taxon>Sar</taxon>
        <taxon>Alveolata</taxon>
        <taxon>Perkinsozoa</taxon>
        <taxon>Perkinsea</taxon>
        <taxon>Perkinsida</taxon>
        <taxon>Perkinsidae</taxon>
        <taxon>Perkinsus</taxon>
    </lineage>
</organism>
<gene>
    <name evidence="1" type="ORF">FOZ62_032126</name>
</gene>
<name>A0A7J6T5W0_PEROL</name>
<evidence type="ECO:0000313" key="1">
    <source>
        <dbReference type="EMBL" id="KAF4740639.1"/>
    </source>
</evidence>
<dbReference type="EMBL" id="JABANM010009600">
    <property type="protein sequence ID" value="KAF4740639.1"/>
    <property type="molecule type" value="Genomic_DNA"/>
</dbReference>
<dbReference type="AlphaFoldDB" id="A0A7J6T5W0"/>
<feature type="non-terminal residue" evidence="1">
    <location>
        <position position="1"/>
    </location>
</feature>
<sequence>HPRPSSPSAYRRADHIHTVPLSNARLEELSGAMPWEPAMNDFLLLQSQRVPKCRVGDPVDPQGFGPKSTSKRFIRQFGPPSIYKGIEVEPCFVHDFLERRSIVQAGRLDVNTRAAGQSTTEEHLLPFTLARSISLWASLDHQPIDSSSVVVDGLVVGETDATQLADGLVGTVTEPAP</sequence>
<reference evidence="1 2" key="1">
    <citation type="submission" date="2020-04" db="EMBL/GenBank/DDBJ databases">
        <title>Perkinsus olseni comparative genomics.</title>
        <authorList>
            <person name="Bogema D.R."/>
        </authorList>
    </citation>
    <scope>NUCLEOTIDE SEQUENCE [LARGE SCALE GENOMIC DNA]</scope>
    <source>
        <strain evidence="1">ATCC PRA-205</strain>
    </source>
</reference>